<evidence type="ECO:0000313" key="2">
    <source>
        <dbReference type="EMBL" id="KIZ47516.1"/>
    </source>
</evidence>
<protein>
    <submittedName>
        <fullName evidence="2">Signal peptide protein</fullName>
    </submittedName>
</protein>
<sequence length="88" mass="9764">MKIIKLLTAVAMLSAAITAPALARTKHASGAHHRGHHRYYDPSLYLHNYGPPVWPDAVFSYYDGPLSRRCKQGAAAYRGQDGRPHPCH</sequence>
<accession>A0A0D7F3X3</accession>
<dbReference type="Proteomes" id="UP000032515">
    <property type="component" value="Unassembled WGS sequence"/>
</dbReference>
<reference evidence="2 3" key="1">
    <citation type="submission" date="2014-11" db="EMBL/GenBank/DDBJ databases">
        <title>Genomics and ecophysiology of heterotrophic nitrogen fixing bacteria isolated from estuarine surface water.</title>
        <authorList>
            <person name="Bentzon-Tilia M."/>
            <person name="Severin I."/>
            <person name="Hansen L.H."/>
            <person name="Riemann L."/>
        </authorList>
    </citation>
    <scope>NUCLEOTIDE SEQUENCE [LARGE SCALE GENOMIC DNA]</scope>
    <source>
        <strain evidence="2 3">BAL398</strain>
    </source>
</reference>
<dbReference type="PATRIC" id="fig|1076.23.peg.6323"/>
<dbReference type="AlphaFoldDB" id="A0A0D7F3X3"/>
<feature type="chain" id="PRO_5002319943" evidence="1">
    <location>
        <begin position="24"/>
        <end position="88"/>
    </location>
</feature>
<dbReference type="RefSeq" id="WP_044405896.1">
    <property type="nucleotide sequence ID" value="NZ_JXXE01000071.1"/>
</dbReference>
<dbReference type="EMBL" id="JXXE01000071">
    <property type="protein sequence ID" value="KIZ47516.1"/>
    <property type="molecule type" value="Genomic_DNA"/>
</dbReference>
<organism evidence="2 3">
    <name type="scientific">Rhodopseudomonas palustris</name>
    <dbReference type="NCBI Taxonomy" id="1076"/>
    <lineage>
        <taxon>Bacteria</taxon>
        <taxon>Pseudomonadati</taxon>
        <taxon>Pseudomonadota</taxon>
        <taxon>Alphaproteobacteria</taxon>
        <taxon>Hyphomicrobiales</taxon>
        <taxon>Nitrobacteraceae</taxon>
        <taxon>Rhodopseudomonas</taxon>
    </lineage>
</organism>
<evidence type="ECO:0000256" key="1">
    <source>
        <dbReference type="SAM" id="SignalP"/>
    </source>
</evidence>
<name>A0A0D7F3X3_RHOPL</name>
<proteinExistence type="predicted"/>
<keyword evidence="1" id="KW-0732">Signal</keyword>
<comment type="caution">
    <text evidence="2">The sequence shown here is derived from an EMBL/GenBank/DDBJ whole genome shotgun (WGS) entry which is preliminary data.</text>
</comment>
<dbReference type="OrthoDB" id="8242239at2"/>
<gene>
    <name evidence="2" type="ORF">OO17_03865</name>
</gene>
<feature type="signal peptide" evidence="1">
    <location>
        <begin position="1"/>
        <end position="23"/>
    </location>
</feature>
<evidence type="ECO:0000313" key="3">
    <source>
        <dbReference type="Proteomes" id="UP000032515"/>
    </source>
</evidence>